<feature type="compositionally biased region" description="Basic and acidic residues" evidence="1">
    <location>
        <begin position="125"/>
        <end position="142"/>
    </location>
</feature>
<gene>
    <name evidence="2" type="ORF">Cvel_19159</name>
</gene>
<dbReference type="VEuPathDB" id="CryptoDB:Cvel_19159"/>
<feature type="compositionally biased region" description="Basic and acidic residues" evidence="1">
    <location>
        <begin position="824"/>
        <end position="833"/>
    </location>
</feature>
<feature type="compositionally biased region" description="Gly residues" evidence="1">
    <location>
        <begin position="397"/>
        <end position="425"/>
    </location>
</feature>
<feature type="compositionally biased region" description="Basic and acidic residues" evidence="1">
    <location>
        <begin position="92"/>
        <end position="112"/>
    </location>
</feature>
<evidence type="ECO:0000313" key="2">
    <source>
        <dbReference type="EMBL" id="CEM19701.1"/>
    </source>
</evidence>
<feature type="region of interest" description="Disordered" evidence="1">
    <location>
        <begin position="824"/>
        <end position="922"/>
    </location>
</feature>
<proteinExistence type="predicted"/>
<feature type="compositionally biased region" description="Pro residues" evidence="1">
    <location>
        <begin position="350"/>
        <end position="359"/>
    </location>
</feature>
<feature type="compositionally biased region" description="Basic and acidic residues" evidence="1">
    <location>
        <begin position="879"/>
        <end position="896"/>
    </location>
</feature>
<name>A0A0G4FWU2_9ALVE</name>
<feature type="compositionally biased region" description="Gly residues" evidence="1">
    <location>
        <begin position="834"/>
        <end position="852"/>
    </location>
</feature>
<reference evidence="2" key="1">
    <citation type="submission" date="2014-11" db="EMBL/GenBank/DDBJ databases">
        <authorList>
            <person name="Otto D Thomas"/>
            <person name="Naeem Raeece"/>
        </authorList>
    </citation>
    <scope>NUCLEOTIDE SEQUENCE</scope>
</reference>
<dbReference type="AlphaFoldDB" id="A0A0G4FWU2"/>
<feature type="compositionally biased region" description="Gly residues" evidence="1">
    <location>
        <begin position="169"/>
        <end position="186"/>
    </location>
</feature>
<feature type="compositionally biased region" description="Gly residues" evidence="1">
    <location>
        <begin position="460"/>
        <end position="470"/>
    </location>
</feature>
<feature type="compositionally biased region" description="Pro residues" evidence="1">
    <location>
        <begin position="225"/>
        <end position="235"/>
    </location>
</feature>
<sequence length="922" mass="98648">MSAPAAKEKKIMYVPKASSPPADAPQTQMRYVPKGDSLQDPEVASASYGGRKNENYNSHTVANDPCATLGPEGLRPGVYGKGDMPGGVRNNRRGDRERERGGKGPGRDKYDYDEGPQQPGGPVERVFDKLMMRDRERERSGERGMPMPRGGPDRDRDFPPTEYPQRGGNPRGGGDRYGGPGPGGDFNGPPYDYDRRRDPPPMMHDDYSPDGYGPPPGRFQGAPQGPRPRGPPFPGGPVEDLPGYPRMGPGGPPGPMGPGRGRGPLPDDADFMGGPPGPRGGRGGYGMGPGGLPGPGMGGGEWPERPPVRGRGRGPRDEDLPEWARDEDGPYGPPDGRPRSGGGPMGRPGAPGPYPPRGPPDGRWDEPDMGPMGGPRRPPAVPEWEMGAPPPPDFMRGGRGGGPGGMPMRGGPGVGMRGGRGGGPGMEWEGGHSPRAPGPGPFGPGMGGPGPDFDGPYGPSRGGGRGGGPRGPVYPPRGGGGGPMGPPRGGMGGGGPPMMRGGRGGMRPPMRDDRGEFGYEGRERRSGGMDRGAPPPLKDDTIFLQLMFHAIGSKAKRKQLSFGGIEGKPEGYEDGALTEKELLANKIFLGSPVEQEHAVCDIWPGFLNIGLMKINRVGSSLQPHAASVFNELVQTSLNEVTAFELGTHGLEKNGREWHTPIIASEQEEQACFFMRTINDFCDEFLRRLIWVERLETKEDTDVEFDDQMVPKFSLFRIDKREIISPHIKVSKYGESVIDGDMDFYEDLRGRVRVTEIRLTLAGEKHYVDDPRWTKTRINTRRILTDETGNSARYEFSEAIDVYPEASDDEQAHYDKEFSRKEAEFMEKQREKGPRGGIRGGGYRGVSSGGGDGAAPSEDKGSSVHGVSPKTTEGSPNERVPAERDGKSLHGDGEGDRAVTIGMSVSGEGGKENALGENEEAAS</sequence>
<feature type="compositionally biased region" description="Basic and acidic residues" evidence="1">
    <location>
        <begin position="314"/>
        <end position="328"/>
    </location>
</feature>
<feature type="compositionally biased region" description="Basic and acidic residues" evidence="1">
    <location>
        <begin position="192"/>
        <end position="207"/>
    </location>
</feature>
<feature type="compositionally biased region" description="Basic and acidic residues" evidence="1">
    <location>
        <begin position="1"/>
        <end position="11"/>
    </location>
</feature>
<accession>A0A0G4FWU2</accession>
<feature type="compositionally biased region" description="Gly residues" evidence="1">
    <location>
        <begin position="477"/>
        <end position="505"/>
    </location>
</feature>
<feature type="compositionally biased region" description="Gly residues" evidence="1">
    <location>
        <begin position="279"/>
        <end position="301"/>
    </location>
</feature>
<dbReference type="EMBL" id="CDMZ01000697">
    <property type="protein sequence ID" value="CEM19701.1"/>
    <property type="molecule type" value="Genomic_DNA"/>
</dbReference>
<protein>
    <submittedName>
        <fullName evidence="2">Uncharacterized protein</fullName>
    </submittedName>
</protein>
<feature type="region of interest" description="Disordered" evidence="1">
    <location>
        <begin position="1"/>
        <end position="536"/>
    </location>
</feature>
<feature type="compositionally biased region" description="Basic and acidic residues" evidence="1">
    <location>
        <begin position="509"/>
        <end position="528"/>
    </location>
</feature>
<organism evidence="2">
    <name type="scientific">Chromera velia CCMP2878</name>
    <dbReference type="NCBI Taxonomy" id="1169474"/>
    <lineage>
        <taxon>Eukaryota</taxon>
        <taxon>Sar</taxon>
        <taxon>Alveolata</taxon>
        <taxon>Colpodellida</taxon>
        <taxon>Chromeraceae</taxon>
        <taxon>Chromera</taxon>
    </lineage>
</organism>
<evidence type="ECO:0000256" key="1">
    <source>
        <dbReference type="SAM" id="MobiDB-lite"/>
    </source>
</evidence>